<dbReference type="AlphaFoldDB" id="A0A9P7KJW3"/>
<keyword evidence="2" id="KW-1185">Reference proteome</keyword>
<gene>
    <name evidence="1" type="ORF">H0H81_009771</name>
</gene>
<accession>A0A9P7KJW3</accession>
<protein>
    <submittedName>
        <fullName evidence="1">Uncharacterized protein</fullName>
    </submittedName>
</protein>
<proteinExistence type="predicted"/>
<dbReference type="OrthoDB" id="3114476at2759"/>
<dbReference type="Proteomes" id="UP000717328">
    <property type="component" value="Unassembled WGS sequence"/>
</dbReference>
<comment type="caution">
    <text evidence="1">The sequence shown here is derived from an EMBL/GenBank/DDBJ whole genome shotgun (WGS) entry which is preliminary data.</text>
</comment>
<reference evidence="1" key="1">
    <citation type="submission" date="2021-02" db="EMBL/GenBank/DDBJ databases">
        <authorList>
            <person name="Nieuwenhuis M."/>
            <person name="Van De Peppel L.J.J."/>
        </authorList>
    </citation>
    <scope>NUCLEOTIDE SEQUENCE</scope>
    <source>
        <strain evidence="1">D49</strain>
    </source>
</reference>
<evidence type="ECO:0000313" key="2">
    <source>
        <dbReference type="Proteomes" id="UP000717328"/>
    </source>
</evidence>
<dbReference type="EMBL" id="JABCKI010000294">
    <property type="protein sequence ID" value="KAG5651120.1"/>
    <property type="molecule type" value="Genomic_DNA"/>
</dbReference>
<reference evidence="1" key="2">
    <citation type="submission" date="2021-10" db="EMBL/GenBank/DDBJ databases">
        <title>Phylogenomics reveals ancestral predisposition of the termite-cultivated fungus Termitomyces towards a domesticated lifestyle.</title>
        <authorList>
            <person name="Auxier B."/>
            <person name="Grum-Grzhimaylo A."/>
            <person name="Cardenas M.E."/>
            <person name="Lodge J.D."/>
            <person name="Laessoe T."/>
            <person name="Pedersen O."/>
            <person name="Smith M.E."/>
            <person name="Kuyper T.W."/>
            <person name="Franco-Molano E.A."/>
            <person name="Baroni T.J."/>
            <person name="Aanen D.K."/>
        </authorList>
    </citation>
    <scope>NUCLEOTIDE SEQUENCE</scope>
    <source>
        <strain evidence="1">D49</strain>
    </source>
</reference>
<evidence type="ECO:0000313" key="1">
    <source>
        <dbReference type="EMBL" id="KAG5651120.1"/>
    </source>
</evidence>
<name>A0A9P7KJW3_9AGAR</name>
<organism evidence="1 2">
    <name type="scientific">Sphagnurus paluster</name>
    <dbReference type="NCBI Taxonomy" id="117069"/>
    <lineage>
        <taxon>Eukaryota</taxon>
        <taxon>Fungi</taxon>
        <taxon>Dikarya</taxon>
        <taxon>Basidiomycota</taxon>
        <taxon>Agaricomycotina</taxon>
        <taxon>Agaricomycetes</taxon>
        <taxon>Agaricomycetidae</taxon>
        <taxon>Agaricales</taxon>
        <taxon>Tricholomatineae</taxon>
        <taxon>Lyophyllaceae</taxon>
        <taxon>Sphagnurus</taxon>
    </lineage>
</organism>
<sequence>MSCVLGNRIILNVRAVAQEERERAARAQSRSRSEIVFQPEEKSLGEIEIEIEMGQCQLRSVSAVSGADSVQKMEPDDAVEVMRELRLLMDYNPPLGFQDPEDLCPPLEYPLSFYEKHLDAKLPLKAIQIIPLATYLSQTVDRIIQSLEDEDVSLSRRHSGESFSVEASRQCKGPDTSIVDARALAEIYQSTTASYTSVVAPTLLLYIQAPGWFTKLD</sequence>